<evidence type="ECO:0000313" key="1">
    <source>
        <dbReference type="EMBL" id="KMU92355.1"/>
    </source>
</evidence>
<dbReference type="AlphaFoldDB" id="A0A0J8S4J1"/>
<sequence>MFAQDGIPSIRCPTIHLHLEREEDKIQQLITRENIQEAIKAANLKFQKYYNDTEHPKGFTKSIMRNMNSQEK</sequence>
<evidence type="ECO:0000313" key="2">
    <source>
        <dbReference type="Proteomes" id="UP000054563"/>
    </source>
</evidence>
<dbReference type="STRING" id="396776.A0A0J8S4J1"/>
<reference evidence="2" key="1">
    <citation type="journal article" date="2010" name="Genome Res.">
        <title>Population genomic sequencing of Coccidioides fungi reveals recent hybridization and transposon control.</title>
        <authorList>
            <person name="Neafsey D.E."/>
            <person name="Barker B.M."/>
            <person name="Sharpton T.J."/>
            <person name="Stajich J.E."/>
            <person name="Park D.J."/>
            <person name="Whiston E."/>
            <person name="Hung C.-Y."/>
            <person name="McMahan C."/>
            <person name="White J."/>
            <person name="Sykes S."/>
            <person name="Heiman D."/>
            <person name="Young S."/>
            <person name="Zeng Q."/>
            <person name="Abouelleil A."/>
            <person name="Aftuck L."/>
            <person name="Bessette D."/>
            <person name="Brown A."/>
            <person name="FitzGerald M."/>
            <person name="Lui A."/>
            <person name="Macdonald J.P."/>
            <person name="Priest M."/>
            <person name="Orbach M.J."/>
            <person name="Galgiani J.N."/>
            <person name="Kirkland T.N."/>
            <person name="Cole G.T."/>
            <person name="Birren B.W."/>
            <person name="Henn M.R."/>
            <person name="Taylor J.W."/>
            <person name="Rounsley S.D."/>
        </authorList>
    </citation>
    <scope>NUCLEOTIDE SEQUENCE [LARGE SCALE GENOMIC DNA]</scope>
    <source>
        <strain evidence="2">H538.4</strain>
    </source>
</reference>
<dbReference type="EMBL" id="DS017073">
    <property type="protein sequence ID" value="KMU92355.1"/>
    <property type="molecule type" value="Genomic_DNA"/>
</dbReference>
<organism evidence="1 2">
    <name type="scientific">Coccidioides immitis H538.4</name>
    <dbReference type="NCBI Taxonomy" id="396776"/>
    <lineage>
        <taxon>Eukaryota</taxon>
        <taxon>Fungi</taxon>
        <taxon>Dikarya</taxon>
        <taxon>Ascomycota</taxon>
        <taxon>Pezizomycotina</taxon>
        <taxon>Eurotiomycetes</taxon>
        <taxon>Eurotiomycetidae</taxon>
        <taxon>Onygenales</taxon>
        <taxon>Onygenaceae</taxon>
        <taxon>Coccidioides</taxon>
    </lineage>
</organism>
<protein>
    <submittedName>
        <fullName evidence="1">Uncharacterized protein</fullName>
    </submittedName>
</protein>
<proteinExistence type="predicted"/>
<name>A0A0J8S4J1_COCIT</name>
<dbReference type="VEuPathDB" id="FungiDB:CIHG_10151"/>
<gene>
    <name evidence="1" type="ORF">CIHG_10151</name>
</gene>
<dbReference type="Proteomes" id="UP000054563">
    <property type="component" value="Unassembled WGS sequence"/>
</dbReference>
<accession>A0A0J8S4J1</accession>